<sequence length="31" mass="3517">MIIVKVRFISVAGVTCLVFILESFLKQAMLF</sequence>
<gene>
    <name evidence="2" type="ordered locus">CJA_3105</name>
</gene>
<dbReference type="EMBL" id="CP000934">
    <property type="protein sequence ID" value="ACE84709.1"/>
    <property type="molecule type" value="Genomic_DNA"/>
</dbReference>
<keyword evidence="1" id="KW-0472">Membrane</keyword>
<feature type="transmembrane region" description="Helical" evidence="1">
    <location>
        <begin position="6"/>
        <end position="25"/>
    </location>
</feature>
<protein>
    <submittedName>
        <fullName evidence="2">Uncharacterized protein</fullName>
    </submittedName>
</protein>
<organism evidence="2 3">
    <name type="scientific">Cellvibrio japonicus (strain Ueda107)</name>
    <name type="common">Pseudomonas fluorescens subsp. cellulosa</name>
    <dbReference type="NCBI Taxonomy" id="498211"/>
    <lineage>
        <taxon>Bacteria</taxon>
        <taxon>Pseudomonadati</taxon>
        <taxon>Pseudomonadota</taxon>
        <taxon>Gammaproteobacteria</taxon>
        <taxon>Cellvibrionales</taxon>
        <taxon>Cellvibrionaceae</taxon>
        <taxon>Cellvibrio</taxon>
    </lineage>
</organism>
<accession>B3PDE7</accession>
<dbReference type="Proteomes" id="UP000001036">
    <property type="component" value="Chromosome"/>
</dbReference>
<keyword evidence="1" id="KW-0812">Transmembrane</keyword>
<reference evidence="2 3" key="1">
    <citation type="journal article" date="2008" name="J. Bacteriol.">
        <title>Insights into plant cell wall degradation from the genome sequence of the soil bacterium Cellvibrio japonicus.</title>
        <authorList>
            <person name="Deboy R.T."/>
            <person name="Mongodin E.F."/>
            <person name="Fouts D.E."/>
            <person name="Tailford L.E."/>
            <person name="Khouri H."/>
            <person name="Emerson J.B."/>
            <person name="Mohamoud Y."/>
            <person name="Watkins K."/>
            <person name="Henrissat B."/>
            <person name="Gilbert H.J."/>
            <person name="Nelson K.E."/>
        </authorList>
    </citation>
    <scope>NUCLEOTIDE SEQUENCE [LARGE SCALE GENOMIC DNA]</scope>
    <source>
        <strain evidence="2 3">Ueda107</strain>
    </source>
</reference>
<dbReference type="KEGG" id="cja:CJA_3105"/>
<keyword evidence="1" id="KW-1133">Transmembrane helix</keyword>
<evidence type="ECO:0000256" key="1">
    <source>
        <dbReference type="SAM" id="Phobius"/>
    </source>
</evidence>
<evidence type="ECO:0000313" key="3">
    <source>
        <dbReference type="Proteomes" id="UP000001036"/>
    </source>
</evidence>
<dbReference type="AlphaFoldDB" id="B3PDE7"/>
<proteinExistence type="predicted"/>
<name>B3PDE7_CELJU</name>
<evidence type="ECO:0000313" key="2">
    <source>
        <dbReference type="EMBL" id="ACE84709.1"/>
    </source>
</evidence>
<dbReference type="HOGENOM" id="CLU_3395737_0_0_6"/>
<keyword evidence="3" id="KW-1185">Reference proteome</keyword>